<reference evidence="2 3" key="1">
    <citation type="submission" date="2013-11" db="EMBL/GenBank/DDBJ databases">
        <title>The Genome Sequence of Phytophthora parasitica P1976.</title>
        <authorList>
            <consortium name="The Broad Institute Genomics Platform"/>
            <person name="Russ C."/>
            <person name="Tyler B."/>
            <person name="Panabieres F."/>
            <person name="Shan W."/>
            <person name="Tripathy S."/>
            <person name="Grunwald N."/>
            <person name="Machado M."/>
            <person name="Johnson C.S."/>
            <person name="Walker B."/>
            <person name="Young S."/>
            <person name="Zeng Q."/>
            <person name="Gargeya S."/>
            <person name="Fitzgerald M."/>
            <person name="Haas B."/>
            <person name="Abouelleil A."/>
            <person name="Allen A.W."/>
            <person name="Alvarado L."/>
            <person name="Arachchi H.M."/>
            <person name="Berlin A.M."/>
            <person name="Chapman S.B."/>
            <person name="Gainer-Dewar J."/>
            <person name="Goldberg J."/>
            <person name="Griggs A."/>
            <person name="Gujja S."/>
            <person name="Hansen M."/>
            <person name="Howarth C."/>
            <person name="Imamovic A."/>
            <person name="Ireland A."/>
            <person name="Larimer J."/>
            <person name="McCowan C."/>
            <person name="Murphy C."/>
            <person name="Pearson M."/>
            <person name="Poon T.W."/>
            <person name="Priest M."/>
            <person name="Roberts A."/>
            <person name="Saif S."/>
            <person name="Shea T."/>
            <person name="Sisk P."/>
            <person name="Sykes S."/>
            <person name="Wortman J."/>
            <person name="Nusbaum C."/>
            <person name="Birren B."/>
        </authorList>
    </citation>
    <scope>NUCLEOTIDE SEQUENCE [LARGE SCALE GENOMIC DNA]</scope>
    <source>
        <strain evidence="2 3">P1976</strain>
    </source>
</reference>
<comment type="caution">
    <text evidence="2">The sequence shown here is derived from an EMBL/GenBank/DDBJ whole genome shotgun (WGS) entry which is preliminary data.</text>
</comment>
<organism evidence="2 3">
    <name type="scientific">Phytophthora nicotianae P1976</name>
    <dbReference type="NCBI Taxonomy" id="1317066"/>
    <lineage>
        <taxon>Eukaryota</taxon>
        <taxon>Sar</taxon>
        <taxon>Stramenopiles</taxon>
        <taxon>Oomycota</taxon>
        <taxon>Peronosporomycetes</taxon>
        <taxon>Peronosporales</taxon>
        <taxon>Peronosporaceae</taxon>
        <taxon>Phytophthora</taxon>
    </lineage>
</organism>
<dbReference type="EMBL" id="ANJA01001046">
    <property type="protein sequence ID" value="ETO80007.1"/>
    <property type="molecule type" value="Genomic_DNA"/>
</dbReference>
<dbReference type="GO" id="GO:0016491">
    <property type="term" value="F:oxidoreductase activity"/>
    <property type="evidence" value="ECO:0007669"/>
    <property type="project" value="TreeGrafter"/>
</dbReference>
<dbReference type="PANTHER" id="PTHR42923">
    <property type="entry name" value="PROTOPORPHYRINOGEN OXIDASE"/>
    <property type="match status" value="1"/>
</dbReference>
<name>A0A081AM96_PHYNI</name>
<protein>
    <recommendedName>
        <fullName evidence="4">Amine oxidase domain-containing protein</fullName>
    </recommendedName>
</protein>
<dbReference type="Pfam" id="PF13450">
    <property type="entry name" value="NAD_binding_8"/>
    <property type="match status" value="1"/>
</dbReference>
<dbReference type="OrthoDB" id="5977668at2759"/>
<dbReference type="PANTHER" id="PTHR42923:SF17">
    <property type="entry name" value="AMINE OXIDASE DOMAIN-CONTAINING PROTEIN"/>
    <property type="match status" value="1"/>
</dbReference>
<evidence type="ECO:0000313" key="2">
    <source>
        <dbReference type="EMBL" id="ETO80007.1"/>
    </source>
</evidence>
<keyword evidence="1" id="KW-0812">Transmembrane</keyword>
<sequence>MKVVVVGSGIGGISAAYHLVKDGHEVVLLEKNETLGGHTYEMEVDGEMVDIGFMMFGDSNPNVKEWFKSLGLTEPDGTTKKRIPMSLTVSSNIKGDLQFSSRAPFHGSLLNLFDLRIWRVLRDIYRFTMDLMVMPVKEDITTREWIAKGQYSKEFFHSYFLAFVSVLWTVPKNDVLDLPVTQFLRCLKTHSNSLYIPLWQVIMRTLGRRSARPKHLWWYIGSAYIEPFLKIFTEEYNGTVRYNATVDQVEKGGKAVILEGGERIECDHVVLATHADESAHMLRWSEKSYRSLMRFYFHKSMMYVHRDPTLLPKSSKVWSSWNVLICNEDQYILTYWMNRIQHLNSKKDVFVTITPYEEFEGQRPDADKTISAFRWDHPRLLADCIPQVEIIQEEGVTLSGCWLGRGFHEDGFVAGRRAAAIIRDPKHKKTALYEDPGNISTPPVPPFGVPLSFHVIGATVVGLVGYGIAKYLDVKF</sequence>
<proteinExistence type="predicted"/>
<keyword evidence="1" id="KW-0472">Membrane</keyword>
<feature type="transmembrane region" description="Helical" evidence="1">
    <location>
        <begin position="447"/>
        <end position="469"/>
    </location>
</feature>
<dbReference type="Gene3D" id="3.50.50.60">
    <property type="entry name" value="FAD/NAD(P)-binding domain"/>
    <property type="match status" value="1"/>
</dbReference>
<dbReference type="SUPFAM" id="SSF51905">
    <property type="entry name" value="FAD/NAD(P)-binding domain"/>
    <property type="match status" value="1"/>
</dbReference>
<dbReference type="InterPro" id="IPR036188">
    <property type="entry name" value="FAD/NAD-bd_sf"/>
</dbReference>
<dbReference type="AlphaFoldDB" id="A0A081AM96"/>
<keyword evidence="1" id="KW-1133">Transmembrane helix</keyword>
<evidence type="ECO:0008006" key="4">
    <source>
        <dbReference type="Google" id="ProtNLM"/>
    </source>
</evidence>
<dbReference type="InterPro" id="IPR050464">
    <property type="entry name" value="Zeta_carotene_desat/Oxidored"/>
</dbReference>
<evidence type="ECO:0000313" key="3">
    <source>
        <dbReference type="Proteomes" id="UP000028582"/>
    </source>
</evidence>
<evidence type="ECO:0000256" key="1">
    <source>
        <dbReference type="SAM" id="Phobius"/>
    </source>
</evidence>
<dbReference type="Proteomes" id="UP000028582">
    <property type="component" value="Unassembled WGS sequence"/>
</dbReference>
<dbReference type="FunFam" id="3.50.50.60:FF:000303">
    <property type="entry name" value="L-amino-acid oxidase"/>
    <property type="match status" value="1"/>
</dbReference>
<gene>
    <name evidence="2" type="ORF">F444_05396</name>
</gene>
<accession>A0A081AM96</accession>